<gene>
    <name evidence="2" type="ORF">K227x_46230</name>
</gene>
<dbReference type="InterPro" id="IPR027954">
    <property type="entry name" value="Transcobalamin-like_C"/>
</dbReference>
<evidence type="ECO:0000259" key="1">
    <source>
        <dbReference type="Pfam" id="PF14478"/>
    </source>
</evidence>
<feature type="domain" description="Transcobalamin-like C-terminal" evidence="1">
    <location>
        <begin position="91"/>
        <end position="160"/>
    </location>
</feature>
<dbReference type="KEGG" id="rlc:K227x_46230"/>
<dbReference type="OrthoDB" id="278441at2"/>
<keyword evidence="3" id="KW-1185">Reference proteome</keyword>
<dbReference type="AlphaFoldDB" id="A0A517NGF2"/>
<dbReference type="RefSeq" id="WP_145172714.1">
    <property type="nucleotide sequence ID" value="NZ_CP036525.1"/>
</dbReference>
<dbReference type="Pfam" id="PF14478">
    <property type="entry name" value="DUF4430"/>
    <property type="match status" value="1"/>
</dbReference>
<dbReference type="EMBL" id="CP036525">
    <property type="protein sequence ID" value="QDT06215.1"/>
    <property type="molecule type" value="Genomic_DNA"/>
</dbReference>
<organism evidence="2 3">
    <name type="scientific">Rubripirellula lacrimiformis</name>
    <dbReference type="NCBI Taxonomy" id="1930273"/>
    <lineage>
        <taxon>Bacteria</taxon>
        <taxon>Pseudomonadati</taxon>
        <taxon>Planctomycetota</taxon>
        <taxon>Planctomycetia</taxon>
        <taxon>Pirellulales</taxon>
        <taxon>Pirellulaceae</taxon>
        <taxon>Rubripirellula</taxon>
    </lineage>
</organism>
<evidence type="ECO:0000313" key="3">
    <source>
        <dbReference type="Proteomes" id="UP000318538"/>
    </source>
</evidence>
<reference evidence="2 3" key="1">
    <citation type="submission" date="2019-02" db="EMBL/GenBank/DDBJ databases">
        <title>Deep-cultivation of Planctomycetes and their phenomic and genomic characterization uncovers novel biology.</title>
        <authorList>
            <person name="Wiegand S."/>
            <person name="Jogler M."/>
            <person name="Boedeker C."/>
            <person name="Pinto D."/>
            <person name="Vollmers J."/>
            <person name="Rivas-Marin E."/>
            <person name="Kohn T."/>
            <person name="Peeters S.H."/>
            <person name="Heuer A."/>
            <person name="Rast P."/>
            <person name="Oberbeckmann S."/>
            <person name="Bunk B."/>
            <person name="Jeske O."/>
            <person name="Meyerdierks A."/>
            <person name="Storesund J.E."/>
            <person name="Kallscheuer N."/>
            <person name="Luecker S."/>
            <person name="Lage O.M."/>
            <person name="Pohl T."/>
            <person name="Merkel B.J."/>
            <person name="Hornburger P."/>
            <person name="Mueller R.-W."/>
            <person name="Bruemmer F."/>
            <person name="Labrenz M."/>
            <person name="Spormann A.M."/>
            <person name="Op den Camp H."/>
            <person name="Overmann J."/>
            <person name="Amann R."/>
            <person name="Jetten M.S.M."/>
            <person name="Mascher T."/>
            <person name="Medema M.H."/>
            <person name="Devos D.P."/>
            <person name="Kaster A.-K."/>
            <person name="Ovreas L."/>
            <person name="Rohde M."/>
            <person name="Galperin M.Y."/>
            <person name="Jogler C."/>
        </authorList>
    </citation>
    <scope>NUCLEOTIDE SEQUENCE [LARGE SCALE GENOMIC DNA]</scope>
    <source>
        <strain evidence="2 3">K22_7</strain>
    </source>
</reference>
<sequence length="167" mass="16846">MSIPTRLVPHTGSFHGVRRGSASALHALCLVIAMLVLVGCGGPAATLPESTDAATDDSLAKSGQVASGLVTIEVAIDGDTQTFTVDQVAEGTSLENVMRSVDGLDVDISGSGTTAFVNSIAGKATSASEGWTFTIDGEFANAGVGSTELTPPTSVAWKFTDSSALAQ</sequence>
<protein>
    <recommendedName>
        <fullName evidence="1">Transcobalamin-like C-terminal domain-containing protein</fullName>
    </recommendedName>
</protein>
<dbReference type="Gene3D" id="2.170.130.30">
    <property type="match status" value="1"/>
</dbReference>
<dbReference type="Proteomes" id="UP000318538">
    <property type="component" value="Chromosome"/>
</dbReference>
<evidence type="ECO:0000313" key="2">
    <source>
        <dbReference type="EMBL" id="QDT06215.1"/>
    </source>
</evidence>
<accession>A0A517NGF2</accession>
<name>A0A517NGF2_9BACT</name>
<proteinExistence type="predicted"/>